<evidence type="ECO:0000259" key="21">
    <source>
        <dbReference type="PROSITE" id="PS50112"/>
    </source>
</evidence>
<dbReference type="InterPro" id="IPR005467">
    <property type="entry name" value="His_kinase_dom"/>
</dbReference>
<feature type="domain" description="PAS" evidence="21">
    <location>
        <begin position="788"/>
        <end position="841"/>
    </location>
</feature>
<dbReference type="InterPro" id="IPR036890">
    <property type="entry name" value="HATPase_C_sf"/>
</dbReference>
<keyword evidence="25" id="KW-1185">Reference proteome</keyword>
<dbReference type="InterPro" id="IPR000014">
    <property type="entry name" value="PAS"/>
</dbReference>
<dbReference type="SUPFAM" id="SSF53850">
    <property type="entry name" value="Periplasmic binding protein-like II"/>
    <property type="match status" value="1"/>
</dbReference>
<dbReference type="SMART" id="SM00065">
    <property type="entry name" value="GAF"/>
    <property type="match status" value="1"/>
</dbReference>
<keyword evidence="5 17" id="KW-0597">Phosphoprotein</keyword>
<keyword evidence="13 18" id="KW-0472">Membrane</keyword>
<dbReference type="Gene3D" id="3.30.450.20">
    <property type="entry name" value="PAS domain"/>
    <property type="match status" value="3"/>
</dbReference>
<dbReference type="SUPFAM" id="SSF47226">
    <property type="entry name" value="Histidine-containing phosphotransfer domain, HPT domain"/>
    <property type="match status" value="1"/>
</dbReference>
<dbReference type="PANTHER" id="PTHR45339">
    <property type="entry name" value="HYBRID SIGNAL TRANSDUCTION HISTIDINE KINASE J"/>
    <property type="match status" value="1"/>
</dbReference>
<evidence type="ECO:0000259" key="22">
    <source>
        <dbReference type="PROSITE" id="PS50113"/>
    </source>
</evidence>
<dbReference type="InterPro" id="IPR001638">
    <property type="entry name" value="Solute-binding_3/MltF_N"/>
</dbReference>
<dbReference type="SMART" id="SM00448">
    <property type="entry name" value="REC"/>
    <property type="match status" value="2"/>
</dbReference>
<feature type="modified residue" description="Phosphohistidine" evidence="16">
    <location>
        <position position="1527"/>
    </location>
</feature>
<evidence type="ECO:0000256" key="1">
    <source>
        <dbReference type="ARBA" id="ARBA00000085"/>
    </source>
</evidence>
<feature type="domain" description="PAC" evidence="22">
    <location>
        <begin position="879"/>
        <end position="929"/>
    </location>
</feature>
<dbReference type="CDD" id="cd00082">
    <property type="entry name" value="HisKA"/>
    <property type="match status" value="1"/>
</dbReference>
<feature type="domain" description="Response regulatory" evidence="20">
    <location>
        <begin position="1333"/>
        <end position="1449"/>
    </location>
</feature>
<reference evidence="24 25" key="1">
    <citation type="submission" date="2009-06" db="EMBL/GenBank/DDBJ databases">
        <title>Complete sequence of Desulfovibrio salexigens DSM 2638.</title>
        <authorList>
            <consortium name="US DOE Joint Genome Institute"/>
            <person name="Lucas S."/>
            <person name="Copeland A."/>
            <person name="Lapidus A."/>
            <person name="Glavina del Rio T."/>
            <person name="Tice H."/>
            <person name="Bruce D."/>
            <person name="Goodwin L."/>
            <person name="Pitluck S."/>
            <person name="Munk A.C."/>
            <person name="Brettin T."/>
            <person name="Detter J.C."/>
            <person name="Han C."/>
            <person name="Tapia R."/>
            <person name="Larimer F."/>
            <person name="Land M."/>
            <person name="Hauser L."/>
            <person name="Kyrpides N."/>
            <person name="Anderson I."/>
            <person name="Wall J.D."/>
            <person name="Arkin A.P."/>
            <person name="Dehal P."/>
            <person name="Chivian D."/>
            <person name="Giles B."/>
            <person name="Hazen T.C."/>
        </authorList>
    </citation>
    <scope>NUCLEOTIDE SEQUENCE [LARGE SCALE GENOMIC DNA]</scope>
    <source>
        <strain evidence="25">ATCC 14822 / DSM 2638 / NCIMB 8403 / VKM B-1763</strain>
    </source>
</reference>
<evidence type="ECO:0000256" key="13">
    <source>
        <dbReference type="ARBA" id="ARBA00023136"/>
    </source>
</evidence>
<comment type="catalytic activity">
    <reaction evidence="1">
        <text>ATP + protein L-histidine = ADP + protein N-phospho-L-histidine.</text>
        <dbReference type="EC" id="2.7.13.3"/>
    </reaction>
</comment>
<dbReference type="SUPFAM" id="SSF55781">
    <property type="entry name" value="GAF domain-like"/>
    <property type="match status" value="1"/>
</dbReference>
<dbReference type="InterPro" id="IPR000700">
    <property type="entry name" value="PAS-assoc_C"/>
</dbReference>
<evidence type="ECO:0000256" key="5">
    <source>
        <dbReference type="ARBA" id="ARBA00022553"/>
    </source>
</evidence>
<dbReference type="GO" id="GO:0000155">
    <property type="term" value="F:phosphorelay sensor kinase activity"/>
    <property type="evidence" value="ECO:0007669"/>
    <property type="project" value="InterPro"/>
</dbReference>
<dbReference type="CDD" id="cd17546">
    <property type="entry name" value="REC_hyHK_CKI1_RcsC-like"/>
    <property type="match status" value="1"/>
</dbReference>
<dbReference type="EC" id="2.7.13.3" evidence="3"/>
<name>C6BRW9_MARSD</name>
<evidence type="ECO:0000256" key="17">
    <source>
        <dbReference type="PROSITE-ProRule" id="PRU00169"/>
    </source>
</evidence>
<accession>C6BRW9</accession>
<gene>
    <name evidence="24" type="ordered locus">Desal_3301</name>
</gene>
<evidence type="ECO:0000256" key="10">
    <source>
        <dbReference type="ARBA" id="ARBA00022840"/>
    </source>
</evidence>
<dbReference type="SMART" id="SM00388">
    <property type="entry name" value="HisKA"/>
    <property type="match status" value="1"/>
</dbReference>
<keyword evidence="4" id="KW-1003">Cell membrane</keyword>
<dbReference type="PRINTS" id="PR00344">
    <property type="entry name" value="BCTRLSENSOR"/>
</dbReference>
<dbReference type="PROSITE" id="PS50894">
    <property type="entry name" value="HPT"/>
    <property type="match status" value="1"/>
</dbReference>
<dbReference type="Pfam" id="PF13185">
    <property type="entry name" value="GAF_2"/>
    <property type="match status" value="1"/>
</dbReference>
<keyword evidence="6" id="KW-0808">Transferase</keyword>
<comment type="subcellular location">
    <subcellularLocation>
        <location evidence="2">Cell membrane</location>
        <topology evidence="2">Multi-pass membrane protein</topology>
    </subcellularLocation>
</comment>
<evidence type="ECO:0000256" key="16">
    <source>
        <dbReference type="PROSITE-ProRule" id="PRU00110"/>
    </source>
</evidence>
<dbReference type="InterPro" id="IPR008207">
    <property type="entry name" value="Sig_transdc_His_kin_Hpt_dom"/>
</dbReference>
<dbReference type="Pfam" id="PF00512">
    <property type="entry name" value="HisKA"/>
    <property type="match status" value="1"/>
</dbReference>
<dbReference type="Pfam" id="PF13188">
    <property type="entry name" value="PAS_8"/>
    <property type="match status" value="1"/>
</dbReference>
<comment type="caution">
    <text evidence="17">Lacks conserved residue(s) required for the propagation of feature annotation.</text>
</comment>
<dbReference type="Pfam" id="PF02518">
    <property type="entry name" value="HATPase_c"/>
    <property type="match status" value="1"/>
</dbReference>
<dbReference type="NCBIfam" id="TIGR00229">
    <property type="entry name" value="sensory_box"/>
    <property type="match status" value="2"/>
</dbReference>
<dbReference type="InterPro" id="IPR029016">
    <property type="entry name" value="GAF-like_dom_sf"/>
</dbReference>
<evidence type="ECO:0000313" key="24">
    <source>
        <dbReference type="EMBL" id="ACS81352.1"/>
    </source>
</evidence>
<dbReference type="InterPro" id="IPR036641">
    <property type="entry name" value="HPT_dom_sf"/>
</dbReference>
<dbReference type="Pfam" id="PF08448">
    <property type="entry name" value="PAS_4"/>
    <property type="match status" value="1"/>
</dbReference>
<evidence type="ECO:0000256" key="6">
    <source>
        <dbReference type="ARBA" id="ARBA00022679"/>
    </source>
</evidence>
<dbReference type="InterPro" id="IPR035965">
    <property type="entry name" value="PAS-like_dom_sf"/>
</dbReference>
<dbReference type="eggNOG" id="COG5002">
    <property type="taxonomic scope" value="Bacteria"/>
</dbReference>
<feature type="domain" description="HPt" evidence="23">
    <location>
        <begin position="1488"/>
        <end position="1581"/>
    </location>
</feature>
<keyword evidence="11 18" id="KW-1133">Transmembrane helix</keyword>
<comment type="subunit">
    <text evidence="14">At low DSF concentrations, interacts with RpfF.</text>
</comment>
<dbReference type="GO" id="GO:0005886">
    <property type="term" value="C:plasma membrane"/>
    <property type="evidence" value="ECO:0007669"/>
    <property type="project" value="UniProtKB-SubCell"/>
</dbReference>
<evidence type="ECO:0000256" key="18">
    <source>
        <dbReference type="SAM" id="Phobius"/>
    </source>
</evidence>
<dbReference type="PROSITE" id="PS50110">
    <property type="entry name" value="RESPONSE_REGULATORY"/>
    <property type="match status" value="2"/>
</dbReference>
<dbReference type="InterPro" id="IPR004358">
    <property type="entry name" value="Sig_transdc_His_kin-like_C"/>
</dbReference>
<dbReference type="Gene3D" id="1.10.287.130">
    <property type="match status" value="1"/>
</dbReference>
<dbReference type="CDD" id="cd16922">
    <property type="entry name" value="HATPase_EvgS-ArcB-TorS-like"/>
    <property type="match status" value="1"/>
</dbReference>
<dbReference type="InterPro" id="IPR011006">
    <property type="entry name" value="CheY-like_superfamily"/>
</dbReference>
<dbReference type="GO" id="GO:0005524">
    <property type="term" value="F:ATP binding"/>
    <property type="evidence" value="ECO:0007669"/>
    <property type="project" value="UniProtKB-KW"/>
</dbReference>
<evidence type="ECO:0000259" key="20">
    <source>
        <dbReference type="PROSITE" id="PS50110"/>
    </source>
</evidence>
<evidence type="ECO:0000259" key="23">
    <source>
        <dbReference type="PROSITE" id="PS50894"/>
    </source>
</evidence>
<evidence type="ECO:0000256" key="14">
    <source>
        <dbReference type="ARBA" id="ARBA00064003"/>
    </source>
</evidence>
<dbReference type="Gene3D" id="3.40.190.10">
    <property type="entry name" value="Periplasmic binding protein-like II"/>
    <property type="match status" value="2"/>
</dbReference>
<dbReference type="Proteomes" id="UP000002601">
    <property type="component" value="Chromosome"/>
</dbReference>
<dbReference type="EMBL" id="CP001649">
    <property type="protein sequence ID" value="ACS81352.1"/>
    <property type="molecule type" value="Genomic_DNA"/>
</dbReference>
<dbReference type="InterPro" id="IPR003594">
    <property type="entry name" value="HATPase_dom"/>
</dbReference>
<keyword evidence="8" id="KW-0547">Nucleotide-binding</keyword>
<evidence type="ECO:0000256" key="11">
    <source>
        <dbReference type="ARBA" id="ARBA00022989"/>
    </source>
</evidence>
<dbReference type="InterPro" id="IPR036097">
    <property type="entry name" value="HisK_dim/P_sf"/>
</dbReference>
<dbReference type="KEGG" id="dsa:Desal_3301"/>
<dbReference type="InterPro" id="IPR013656">
    <property type="entry name" value="PAS_4"/>
</dbReference>
<feature type="domain" description="Response regulatory" evidence="20">
    <location>
        <begin position="1185"/>
        <end position="1306"/>
    </location>
</feature>
<feature type="modified residue" description="4-aspartylphosphate" evidence="17">
    <location>
        <position position="1382"/>
    </location>
</feature>
<evidence type="ECO:0000256" key="2">
    <source>
        <dbReference type="ARBA" id="ARBA00004651"/>
    </source>
</evidence>
<evidence type="ECO:0000313" key="25">
    <source>
        <dbReference type="Proteomes" id="UP000002601"/>
    </source>
</evidence>
<dbReference type="Gene3D" id="3.40.50.2300">
    <property type="match status" value="2"/>
</dbReference>
<dbReference type="PROSITE" id="PS50113">
    <property type="entry name" value="PAC"/>
    <property type="match status" value="1"/>
</dbReference>
<feature type="domain" description="Histidine kinase" evidence="19">
    <location>
        <begin position="947"/>
        <end position="1168"/>
    </location>
</feature>
<dbReference type="eggNOG" id="COG2205">
    <property type="taxonomic scope" value="Bacteria"/>
</dbReference>
<keyword evidence="12" id="KW-0902">Two-component regulatory system</keyword>
<proteinExistence type="predicted"/>
<dbReference type="Gene3D" id="1.20.120.160">
    <property type="entry name" value="HPT domain"/>
    <property type="match status" value="1"/>
</dbReference>
<dbReference type="SMART" id="SM00062">
    <property type="entry name" value="PBPb"/>
    <property type="match status" value="1"/>
</dbReference>
<dbReference type="Pfam" id="PF00497">
    <property type="entry name" value="SBP_bac_3"/>
    <property type="match status" value="1"/>
</dbReference>
<evidence type="ECO:0000256" key="3">
    <source>
        <dbReference type="ARBA" id="ARBA00012438"/>
    </source>
</evidence>
<evidence type="ECO:0000256" key="9">
    <source>
        <dbReference type="ARBA" id="ARBA00022777"/>
    </source>
</evidence>
<dbReference type="Pfam" id="PF12860">
    <property type="entry name" value="PAS_7"/>
    <property type="match status" value="1"/>
</dbReference>
<keyword evidence="9 24" id="KW-0418">Kinase</keyword>
<feature type="transmembrane region" description="Helical" evidence="18">
    <location>
        <begin position="37"/>
        <end position="61"/>
    </location>
</feature>
<evidence type="ECO:0000256" key="8">
    <source>
        <dbReference type="ARBA" id="ARBA00022741"/>
    </source>
</evidence>
<dbReference type="Gene3D" id="3.30.565.10">
    <property type="entry name" value="Histidine kinase-like ATPase, C-terminal domain"/>
    <property type="match status" value="1"/>
</dbReference>
<dbReference type="FunFam" id="3.30.565.10:FF:000010">
    <property type="entry name" value="Sensor histidine kinase RcsC"/>
    <property type="match status" value="1"/>
</dbReference>
<dbReference type="Pfam" id="PF00072">
    <property type="entry name" value="Response_reg"/>
    <property type="match status" value="2"/>
</dbReference>
<evidence type="ECO:0000256" key="7">
    <source>
        <dbReference type="ARBA" id="ARBA00022692"/>
    </source>
</evidence>
<dbReference type="SUPFAM" id="SSF55874">
    <property type="entry name" value="ATPase domain of HSP90 chaperone/DNA topoisomerase II/histidine kinase"/>
    <property type="match status" value="1"/>
</dbReference>
<dbReference type="InterPro" id="IPR001789">
    <property type="entry name" value="Sig_transdc_resp-reg_receiver"/>
</dbReference>
<dbReference type="PANTHER" id="PTHR45339:SF1">
    <property type="entry name" value="HYBRID SIGNAL TRANSDUCTION HISTIDINE KINASE J"/>
    <property type="match status" value="1"/>
</dbReference>
<evidence type="ECO:0000256" key="12">
    <source>
        <dbReference type="ARBA" id="ARBA00023012"/>
    </source>
</evidence>
<evidence type="ECO:0000256" key="15">
    <source>
        <dbReference type="ARBA" id="ARBA00068150"/>
    </source>
</evidence>
<protein>
    <recommendedName>
        <fullName evidence="15">Sensory/regulatory protein RpfC</fullName>
        <ecNumber evidence="3">2.7.13.3</ecNumber>
    </recommendedName>
</protein>
<feature type="transmembrane region" description="Helical" evidence="18">
    <location>
        <begin position="319"/>
        <end position="336"/>
    </location>
</feature>
<sequence length="1670" mass="187264">MFIEPTDAIFVWTAIVSYKGTVTLILKISDNDISFRLQFFCVLLFLLFFVVPVDSVAFSVANAEPVVRESSPFPLKLSPEEEAFVRRGVPLKMSEVDWEPLSIIDKKGKFRGIIADYMNMISEMSGLNFEFVPSDSWADVLRKYTEGELDVIPALSSEDMVGREVLFSDVYVSFPLVIVTGEKYGNVRDLSQFNGKRVAAGQSYTSYHYIEDNFPEIELVGTSDVEDGLLLLTKGQVDAFVGHLAVVVENMNLLGVENLKIAGTTRYKFDHRIGVSPEYPEALSIINKTLAAISKNSHREIRKKWFDVRYEQSVKYTEIVLLFAFMALALTAIIFWNRKLFRLNESLNTEVAQRRRMEKVHKRLYEIAMSVSRVSGIDEFYSIVQGQVNQLMHARNFYIAAYDRETDMISFPYFSDEKEEAPETRKMGIGLTDYVIKTGEPLFGDFETRMKLRDNGEYVLIGPECNIWLGVPLKLQGEVVGAMAVQSYCESEPLDKKDFEVLLFLSSYVGFALERLYLMEQGRNKNEALKEREIKYRSIFDNASDAILLMDLNYKFFSANPEAVSMFRCGSEEELLSYRPENLVAPNQREGESSSDLLDEWVGKTIDAGGLDFDLICRRSDGEEFYASVRARKMVISGTPFIQATLRDVTEKRRSKEEIERSVSLLTATIESSADGILAVDGYGQVVAWNSRFSSMWNITEHILRSGVVSDVFGYIADQLEEGSSVHGLWDYSLESEAGQIEELILVDGRIVEKYSNPQRIGSDIVGRVWSFRDVTRKRLSENELRDSYQRLNDIIEFLPDPTIVIDSNGVVLAWNKAVEEVTGVSKQDMIGKADYEYALPFYGERRPILIDSALKDDLEPLTDRYESLERRYGMLYGEVYTPRAFNGQGAYFWGVAGPLRDHSGKVVGAVECMRNVTERRRVEQELNRARLAAEAATRAKSEFLANMSHEIRTPMNSIIGFGHLMQSADLDSAQREYLNKMMSSADSLLSIIGDILDFSKIEAGKFVLEAVEFQLDHVLEKICNMVSVKAESKGIDFILSVGPDVPLFLRGDPLRLEQVLTNLVNNAVKFTDRGEVNLIVTCEENCTGEASIKFIVRDSGIGLSSEEVSVLFNSFTQADASTTRKYGGTGLGLAIARSLVELMGGTVSVESHPGEGSSFYFTVKMSAMDRGSSFVLPAGKAGMKSLVIEGNMMAREFIRSTMEKSGITVMVDSTASSALERLAESIDVDGLGLILVSGKIQDMHVLEVVERIRNMPKLMHVPIILMSPVNMDESFRKEAALVGVDGFVTRPVSRLSLYAALQGEFNDVQHMLIPDADVQDAVDLELTGQSPKILLVEDNELNQQVARRMLEGMGLDVDVADNGRKALEALESEPYSLVIMDIQMPEMDGLTASRIIRSDERYRNLPILAMTAHAMPGDREKSFEAGMNEHLTKPIDPEELKRALVKYLNAEDIVYVPSSCELSGNEQEMPDLPGIDCAKGLRNIGGNKESYLKVLQGFKDRYGDFQEELKAALADSGPEQALIKIHSLKGISGNIGAVKLYEFCRLLEGDLRDTDRSGYEDDLLLFVSELDLVIKGLQGLKVGGGGNVREYVYDKEKSFNLINKLYIMLGEGDAECGDVLAELRNHFNLERFEGQLAELTRYIENFDFEDGRFLLERIADELNIPLDKG</sequence>
<dbReference type="FunFam" id="1.10.287.130:FF:000002">
    <property type="entry name" value="Two-component osmosensing histidine kinase"/>
    <property type="match status" value="1"/>
</dbReference>
<organism evidence="24 25">
    <name type="scientific">Maridesulfovibrio salexigens (strain ATCC 14822 / DSM 2638 / NCIMB 8403 / VKM B-1763)</name>
    <name type="common">Desulfovibrio salexigens</name>
    <dbReference type="NCBI Taxonomy" id="526222"/>
    <lineage>
        <taxon>Bacteria</taxon>
        <taxon>Pseudomonadati</taxon>
        <taxon>Thermodesulfobacteriota</taxon>
        <taxon>Desulfovibrionia</taxon>
        <taxon>Desulfovibrionales</taxon>
        <taxon>Desulfovibrionaceae</taxon>
        <taxon>Maridesulfovibrio</taxon>
    </lineage>
</organism>
<dbReference type="InterPro" id="IPR003018">
    <property type="entry name" value="GAF"/>
</dbReference>
<dbReference type="SUPFAM" id="SSF52172">
    <property type="entry name" value="CheY-like"/>
    <property type="match status" value="2"/>
</dbReference>
<evidence type="ECO:0000259" key="19">
    <source>
        <dbReference type="PROSITE" id="PS50109"/>
    </source>
</evidence>
<dbReference type="SMART" id="SM00091">
    <property type="entry name" value="PAS"/>
    <property type="match status" value="3"/>
</dbReference>
<dbReference type="SMART" id="SM00387">
    <property type="entry name" value="HATPase_c"/>
    <property type="match status" value="1"/>
</dbReference>
<dbReference type="PROSITE" id="PS50112">
    <property type="entry name" value="PAS"/>
    <property type="match status" value="1"/>
</dbReference>
<evidence type="ECO:0000256" key="4">
    <source>
        <dbReference type="ARBA" id="ARBA00022475"/>
    </source>
</evidence>
<dbReference type="InterPro" id="IPR003661">
    <property type="entry name" value="HisK_dim/P_dom"/>
</dbReference>
<dbReference type="PROSITE" id="PS50109">
    <property type="entry name" value="HIS_KIN"/>
    <property type="match status" value="1"/>
</dbReference>
<dbReference type="HOGENOM" id="CLU_241814_0_0_7"/>
<dbReference type="Gene3D" id="3.30.450.40">
    <property type="match status" value="1"/>
</dbReference>
<dbReference type="STRING" id="526222.Desal_3301"/>
<dbReference type="SUPFAM" id="SSF55785">
    <property type="entry name" value="PYP-like sensor domain (PAS domain)"/>
    <property type="match status" value="3"/>
</dbReference>
<keyword evidence="10" id="KW-0067">ATP-binding</keyword>
<dbReference type="CDD" id="cd01007">
    <property type="entry name" value="PBP2_BvgS_HisK_like"/>
    <property type="match status" value="1"/>
</dbReference>
<dbReference type="CDD" id="cd00130">
    <property type="entry name" value="PAS"/>
    <property type="match status" value="1"/>
</dbReference>
<keyword evidence="7 18" id="KW-0812">Transmembrane</keyword>
<dbReference type="SUPFAM" id="SSF47384">
    <property type="entry name" value="Homodimeric domain of signal transducing histidine kinase"/>
    <property type="match status" value="1"/>
</dbReference>